<organism evidence="1">
    <name type="scientific">Myoviridae sp. ctbwh6</name>
    <dbReference type="NCBI Taxonomy" id="2827611"/>
    <lineage>
        <taxon>Viruses</taxon>
        <taxon>Duplodnaviria</taxon>
        <taxon>Heunggongvirae</taxon>
        <taxon>Uroviricota</taxon>
        <taxon>Caudoviricetes</taxon>
    </lineage>
</organism>
<evidence type="ECO:0000313" key="1">
    <source>
        <dbReference type="EMBL" id="DAD69537.1"/>
    </source>
</evidence>
<reference evidence="1" key="1">
    <citation type="journal article" date="2021" name="Proc. Natl. Acad. Sci. U.S.A.">
        <title>A Catalog of Tens of Thousands of Viruses from Human Metagenomes Reveals Hidden Associations with Chronic Diseases.</title>
        <authorList>
            <person name="Tisza M.J."/>
            <person name="Buck C.B."/>
        </authorList>
    </citation>
    <scope>NUCLEOTIDE SEQUENCE</scope>
    <source>
        <strain evidence="1">Ctbwh6</strain>
    </source>
</reference>
<accession>A0A8S5LI43</accession>
<protein>
    <submittedName>
        <fullName evidence="1">Avd-like protein</fullName>
    </submittedName>
</protein>
<sequence>MAEKEYLLGNKARELLKYTNQVTKVVTSDVSQRDVRQILEKIAALDDIRDVKAVCTQAIGVMEKKDKQGFTKATYRCYGEDMRLIAKQIVADIHAANGKMFNEEYDERLRLIGKVLDGCTLMLEYIQICLDMSIIDVKRSEVWTKKVTDVKYMTASWKKNDGARASKLRAAKREEEDRHLAGVVVEAFSKAK</sequence>
<proteinExistence type="predicted"/>
<name>A0A8S5LI43_9CAUD</name>
<dbReference type="EMBL" id="BK015852">
    <property type="protein sequence ID" value="DAD69537.1"/>
    <property type="molecule type" value="Genomic_DNA"/>
</dbReference>